<comment type="caution">
    <text evidence="4">The sequence shown here is derived from an EMBL/GenBank/DDBJ whole genome shotgun (WGS) entry which is preliminary data.</text>
</comment>
<dbReference type="InterPro" id="IPR013762">
    <property type="entry name" value="Integrase-like_cat_sf"/>
</dbReference>
<dbReference type="PANTHER" id="PTHR30349">
    <property type="entry name" value="PHAGE INTEGRASE-RELATED"/>
    <property type="match status" value="1"/>
</dbReference>
<keyword evidence="5" id="KW-1185">Reference proteome</keyword>
<dbReference type="PROSITE" id="PS51898">
    <property type="entry name" value="TYR_RECOMBINASE"/>
    <property type="match status" value="1"/>
</dbReference>
<dbReference type="RefSeq" id="WP_408212408.1">
    <property type="nucleotide sequence ID" value="NZ_JAQQBZ010000007.1"/>
</dbReference>
<dbReference type="PANTHER" id="PTHR30349:SF94">
    <property type="entry name" value="INTEGRASE_RECOMBINASE HI_1414-RELATED"/>
    <property type="match status" value="1"/>
</dbReference>
<dbReference type="Proteomes" id="UP001629367">
    <property type="component" value="Unassembled WGS sequence"/>
</dbReference>
<keyword evidence="2" id="KW-0233">DNA recombination</keyword>
<protein>
    <submittedName>
        <fullName evidence="4">Site-specific integrase</fullName>
    </submittedName>
</protein>
<organism evidence="4 5">
    <name type="scientific">Paraburkholderia dilworthii</name>
    <dbReference type="NCBI Taxonomy" id="948106"/>
    <lineage>
        <taxon>Bacteria</taxon>
        <taxon>Pseudomonadati</taxon>
        <taxon>Pseudomonadota</taxon>
        <taxon>Betaproteobacteria</taxon>
        <taxon>Burkholderiales</taxon>
        <taxon>Burkholderiaceae</taxon>
        <taxon>Paraburkholderia</taxon>
    </lineage>
</organism>
<dbReference type="InterPro" id="IPR002104">
    <property type="entry name" value="Integrase_catalytic"/>
</dbReference>
<dbReference type="CDD" id="cd00796">
    <property type="entry name" value="INT_Rci_Hp1_C"/>
    <property type="match status" value="1"/>
</dbReference>
<feature type="domain" description="Tyr recombinase" evidence="3">
    <location>
        <begin position="187"/>
        <end position="376"/>
    </location>
</feature>
<proteinExistence type="predicted"/>
<evidence type="ECO:0000256" key="2">
    <source>
        <dbReference type="ARBA" id="ARBA00023172"/>
    </source>
</evidence>
<evidence type="ECO:0000256" key="1">
    <source>
        <dbReference type="ARBA" id="ARBA00022908"/>
    </source>
</evidence>
<evidence type="ECO:0000259" key="3">
    <source>
        <dbReference type="PROSITE" id="PS51898"/>
    </source>
</evidence>
<dbReference type="Pfam" id="PF00589">
    <property type="entry name" value="Phage_integrase"/>
    <property type="match status" value="1"/>
</dbReference>
<sequence length="394" mass="44173">MAKPKTYTFKNVYDRGASFQVKLMHDGHKLGESFPYVADDVASKDEAFSRAVAFVQKSSANLVAGRPANHGEDYKGTLRPYMKRYRNEVTAKKKGTIAETNRIDQLLDTEGGGLANSARLLDIPLKNLNADHFQVWRDEAKATRGYENATLNSYLSIWSSVLDWVHDTDASRRWLVNGAKGHRLPVRDARERTADDGDVESILALTGSAPTRLGVRLLIETGARRSEIAALPWEDVDLTLDRKRKRWPNITFRDTKNGESRTIPLTLESVALLDAIPMTERYGYVLKSPLNTRERPRAIRADAISKAWIRGRDRVEEKNPGIQGLRLHDLRHTALTRLAEQVQDTILLSAISGHKDPKMLKRYVNPKPAGLAAMFGFDKPPAKKRAARKTKAAA</sequence>
<evidence type="ECO:0000313" key="5">
    <source>
        <dbReference type="Proteomes" id="UP001629367"/>
    </source>
</evidence>
<gene>
    <name evidence="4" type="ORF">PQQ68_13195</name>
</gene>
<accession>A0ABW9D518</accession>
<keyword evidence="1" id="KW-0229">DNA integration</keyword>
<dbReference type="Gene3D" id="1.10.443.10">
    <property type="entry name" value="Intergrase catalytic core"/>
    <property type="match status" value="1"/>
</dbReference>
<dbReference type="EMBL" id="JAQQBZ010000007">
    <property type="protein sequence ID" value="MFM0593976.1"/>
    <property type="molecule type" value="Genomic_DNA"/>
</dbReference>
<name>A0ABW9D518_9BURK</name>
<reference evidence="4 5" key="1">
    <citation type="journal article" date="2024" name="Chem. Sci.">
        <title>Discovery of megapolipeptins by genome mining of a Burkholderiales bacteria collection.</title>
        <authorList>
            <person name="Paulo B.S."/>
            <person name="Recchia M.J.J."/>
            <person name="Lee S."/>
            <person name="Fergusson C.H."/>
            <person name="Romanowski S.B."/>
            <person name="Hernandez A."/>
            <person name="Krull N."/>
            <person name="Liu D.Y."/>
            <person name="Cavanagh H."/>
            <person name="Bos A."/>
            <person name="Gray C.A."/>
            <person name="Murphy B.T."/>
            <person name="Linington R.G."/>
            <person name="Eustaquio A.S."/>
        </authorList>
    </citation>
    <scope>NUCLEOTIDE SEQUENCE [LARGE SCALE GENOMIC DNA]</scope>
    <source>
        <strain evidence="4 5">RL17-335-BIF-A</strain>
    </source>
</reference>
<dbReference type="SUPFAM" id="SSF56349">
    <property type="entry name" value="DNA breaking-rejoining enzymes"/>
    <property type="match status" value="1"/>
</dbReference>
<dbReference type="InterPro" id="IPR011010">
    <property type="entry name" value="DNA_brk_join_enz"/>
</dbReference>
<evidence type="ECO:0000313" key="4">
    <source>
        <dbReference type="EMBL" id="MFM0593976.1"/>
    </source>
</evidence>
<dbReference type="InterPro" id="IPR050090">
    <property type="entry name" value="Tyrosine_recombinase_XerCD"/>
</dbReference>